<accession>A0ABD2LSC7</accession>
<dbReference type="Gene3D" id="1.10.8.60">
    <property type="match status" value="1"/>
</dbReference>
<name>A0ABD2LSC7_9BILA</name>
<dbReference type="Gene3D" id="3.60.21.60">
    <property type="match status" value="1"/>
</dbReference>
<dbReference type="AlphaFoldDB" id="A0ABD2LSC7"/>
<feature type="domain" description="DNA polymerase epsilon subunit B N-terminal" evidence="8">
    <location>
        <begin position="20"/>
        <end position="87"/>
    </location>
</feature>
<evidence type="ECO:0000256" key="6">
    <source>
        <dbReference type="PIRNR" id="PIRNR000799"/>
    </source>
</evidence>
<organism evidence="9 10">
    <name type="scientific">Heterodera trifolii</name>
    <dbReference type="NCBI Taxonomy" id="157864"/>
    <lineage>
        <taxon>Eukaryota</taxon>
        <taxon>Metazoa</taxon>
        <taxon>Ecdysozoa</taxon>
        <taxon>Nematoda</taxon>
        <taxon>Chromadorea</taxon>
        <taxon>Rhabditida</taxon>
        <taxon>Tylenchina</taxon>
        <taxon>Tylenchomorpha</taxon>
        <taxon>Tylenchoidea</taxon>
        <taxon>Heteroderidae</taxon>
        <taxon>Heteroderinae</taxon>
        <taxon>Heterodera</taxon>
    </lineage>
</organism>
<protein>
    <recommendedName>
        <fullName evidence="6">DNA polymerase epsilon subunit</fullName>
    </recommendedName>
    <alternativeName>
        <fullName evidence="6">DNA polymerase II subunit 2</fullName>
    </alternativeName>
</protein>
<evidence type="ECO:0000256" key="4">
    <source>
        <dbReference type="ARBA" id="ARBA00023125"/>
    </source>
</evidence>
<evidence type="ECO:0000256" key="3">
    <source>
        <dbReference type="ARBA" id="ARBA00022705"/>
    </source>
</evidence>
<evidence type="ECO:0000256" key="5">
    <source>
        <dbReference type="ARBA" id="ARBA00023242"/>
    </source>
</evidence>
<dbReference type="GO" id="GO:0008622">
    <property type="term" value="C:epsilon DNA polymerase complex"/>
    <property type="evidence" value="ECO:0007669"/>
    <property type="project" value="UniProtKB-UniRule"/>
</dbReference>
<dbReference type="InterPro" id="IPR024639">
    <property type="entry name" value="DNA_pol_e_bsu_N"/>
</dbReference>
<feature type="domain" description="DNA polymerase alpha/delta/epsilon subunit B" evidence="7">
    <location>
        <begin position="286"/>
        <end position="487"/>
    </location>
</feature>
<proteinExistence type="inferred from homology"/>
<keyword evidence="3 6" id="KW-0235">DNA replication</keyword>
<dbReference type="Pfam" id="PF12213">
    <property type="entry name" value="Dpoe2NT"/>
    <property type="match status" value="1"/>
</dbReference>
<dbReference type="InterPro" id="IPR007185">
    <property type="entry name" value="DNA_pol_a/d/e_bsu"/>
</dbReference>
<comment type="function">
    <text evidence="6">Participates in DNA repair and in chromosomal DNA replication.</text>
</comment>
<dbReference type="GO" id="GO:0003677">
    <property type="term" value="F:DNA binding"/>
    <property type="evidence" value="ECO:0007669"/>
    <property type="project" value="UniProtKB-UniRule"/>
</dbReference>
<dbReference type="GO" id="GO:0006260">
    <property type="term" value="P:DNA replication"/>
    <property type="evidence" value="ECO:0007669"/>
    <property type="project" value="UniProtKB-KW"/>
</dbReference>
<comment type="caution">
    <text evidence="9">The sequence shown here is derived from an EMBL/GenBank/DDBJ whole genome shotgun (WGS) entry which is preliminary data.</text>
</comment>
<dbReference type="Proteomes" id="UP001620626">
    <property type="component" value="Unassembled WGS sequence"/>
</dbReference>
<dbReference type="Pfam" id="PF04042">
    <property type="entry name" value="DNA_pol_E_B"/>
    <property type="match status" value="1"/>
</dbReference>
<gene>
    <name evidence="9" type="ORF">niasHT_001929</name>
</gene>
<evidence type="ECO:0000259" key="8">
    <source>
        <dbReference type="Pfam" id="PF12213"/>
    </source>
</evidence>
<dbReference type="EMBL" id="JBICBT010000293">
    <property type="protein sequence ID" value="KAL3118155.1"/>
    <property type="molecule type" value="Genomic_DNA"/>
</dbReference>
<evidence type="ECO:0000313" key="10">
    <source>
        <dbReference type="Proteomes" id="UP001620626"/>
    </source>
</evidence>
<evidence type="ECO:0000259" key="7">
    <source>
        <dbReference type="Pfam" id="PF04042"/>
    </source>
</evidence>
<dbReference type="InterPro" id="IPR016266">
    <property type="entry name" value="POLE2"/>
</dbReference>
<keyword evidence="4 6" id="KW-0238">DNA-binding</keyword>
<reference evidence="9 10" key="1">
    <citation type="submission" date="2024-10" db="EMBL/GenBank/DDBJ databases">
        <authorList>
            <person name="Kim D."/>
        </authorList>
    </citation>
    <scope>NUCLEOTIDE SEQUENCE [LARGE SCALE GENOMIC DNA]</scope>
    <source>
        <strain evidence="9">BH-2024</strain>
    </source>
</reference>
<keyword evidence="10" id="KW-1185">Reference proteome</keyword>
<evidence type="ECO:0000313" key="9">
    <source>
        <dbReference type="EMBL" id="KAL3118155.1"/>
    </source>
</evidence>
<dbReference type="PANTHER" id="PTHR12708:SF0">
    <property type="entry name" value="DNA POLYMERASE EPSILON SUBUNIT 2"/>
    <property type="match status" value="1"/>
</dbReference>
<comment type="similarity">
    <text evidence="2 6">Belongs to the DNA polymerase epsilon subunit B family.</text>
</comment>
<evidence type="ECO:0000256" key="1">
    <source>
        <dbReference type="ARBA" id="ARBA00004123"/>
    </source>
</evidence>
<comment type="subcellular location">
    <subcellularLocation>
        <location evidence="1 6">Nucleus</location>
    </subcellularLocation>
</comment>
<keyword evidence="5 6" id="KW-0539">Nucleus</keyword>
<dbReference type="PIRSF" id="PIRSF000799">
    <property type="entry name" value="DNA_pol_eps_2"/>
    <property type="match status" value="1"/>
</dbReference>
<sequence length="532" mass="60143">MSSTTTAAAAAATGNQNVLELRRMIKKFFAARSLYLSEQALTYLADQLNSFGRAQCQTVMARVVQLVERKGVVSDLLDLDCLKTILHEVNRQKRNESETLFKLESVVEWRRTIVEDKRRIARKLAHNTNNSSSSNNSPWDKLSFDAYRQRFELIRALIEKGTVAAAGGGQQFDPIDALLARRGTNVRILAQLFRGTDGDFVAEDLSGSVRLHLGTCTYDDGLYFEGGTFVFEGLCSPSGDRLDVERMALPPMTTLESTESVDGAPGLATRTQEMARRTRGDPNDRIVLMSDVHLDNERVLKALYHLLQGFSASPPNIFVFCGPFLGIQRAHSYMEQAANAFRHFANILSEFSHAYHATEFIFVPSADDAPPLQIFPRPTLLSLVQKCFKEARNVHFATNPCKLVFKDRHIVIFRDDVVEKVCRSAVFMPKNAKASRIPKLFCDTIWAQRHFSPLPLFINPIQPHFDPLFQLFPSPDALVIADRFKAFFEPADERRRLTMNPGPFSLGTHFEFQVYYPTLQRVEHSAYHEENA</sequence>
<dbReference type="PANTHER" id="PTHR12708">
    <property type="entry name" value="DNA POLYMERASE EPSILON SUBUNIT B"/>
    <property type="match status" value="1"/>
</dbReference>
<evidence type="ECO:0000256" key="2">
    <source>
        <dbReference type="ARBA" id="ARBA00009560"/>
    </source>
</evidence>